<evidence type="ECO:0000313" key="1">
    <source>
        <dbReference type="EMBL" id="SVE37006.1"/>
    </source>
</evidence>
<name>A0A383CXE0_9ZZZZ</name>
<reference evidence="1" key="1">
    <citation type="submission" date="2018-05" db="EMBL/GenBank/DDBJ databases">
        <authorList>
            <person name="Lanie J.A."/>
            <person name="Ng W.-L."/>
            <person name="Kazmierczak K.M."/>
            <person name="Andrzejewski T.M."/>
            <person name="Davidsen T.M."/>
            <person name="Wayne K.J."/>
            <person name="Tettelin H."/>
            <person name="Glass J.I."/>
            <person name="Rusch D."/>
            <person name="Podicherti R."/>
            <person name="Tsui H.-C.T."/>
            <person name="Winkler M.E."/>
        </authorList>
    </citation>
    <scope>NUCLEOTIDE SEQUENCE</scope>
</reference>
<gene>
    <name evidence="1" type="ORF">METZ01_LOCUS489860</name>
</gene>
<dbReference type="EMBL" id="UINC01212604">
    <property type="protein sequence ID" value="SVE37006.1"/>
    <property type="molecule type" value="Genomic_DNA"/>
</dbReference>
<organism evidence="1">
    <name type="scientific">marine metagenome</name>
    <dbReference type="NCBI Taxonomy" id="408172"/>
    <lineage>
        <taxon>unclassified sequences</taxon>
        <taxon>metagenomes</taxon>
        <taxon>ecological metagenomes</taxon>
    </lineage>
</organism>
<sequence>ASEQILTWPSESFADVAAIDIYFSCVSAGNANGLQVQYNGLAANYEWDAFNIVGGAITAVNGSGLARVYTTIGSEYFTGHTRVICQDPSNTSGSSPFLTYTGEIWSIGAAGYFQWGGYITGSNISASDGVRIYPPAGNLSTGSVITAYKLNRT</sequence>
<dbReference type="AlphaFoldDB" id="A0A383CXE0"/>
<feature type="non-terminal residue" evidence="1">
    <location>
        <position position="1"/>
    </location>
</feature>
<proteinExistence type="predicted"/>
<accession>A0A383CXE0</accession>
<protein>
    <submittedName>
        <fullName evidence="1">Uncharacterized protein</fullName>
    </submittedName>
</protein>